<organism evidence="2 3">
    <name type="scientific">Niallia taxi</name>
    <dbReference type="NCBI Taxonomy" id="2499688"/>
    <lineage>
        <taxon>Bacteria</taxon>
        <taxon>Bacillati</taxon>
        <taxon>Bacillota</taxon>
        <taxon>Bacilli</taxon>
        <taxon>Bacillales</taxon>
        <taxon>Bacillaceae</taxon>
        <taxon>Niallia</taxon>
    </lineage>
</organism>
<protein>
    <submittedName>
        <fullName evidence="2">Sporulation protein YjcZ</fullName>
    </submittedName>
</protein>
<feature type="transmembrane region" description="Helical" evidence="1">
    <location>
        <begin position="37"/>
        <end position="58"/>
    </location>
</feature>
<keyword evidence="1" id="KW-0812">Transmembrane</keyword>
<evidence type="ECO:0000256" key="1">
    <source>
        <dbReference type="SAM" id="Phobius"/>
    </source>
</evidence>
<evidence type="ECO:0000313" key="3">
    <source>
        <dbReference type="Proteomes" id="UP000288024"/>
    </source>
</evidence>
<comment type="caution">
    <text evidence="2">The sequence shown here is derived from an EMBL/GenBank/DDBJ whole genome shotgun (WGS) entry which is preliminary data.</text>
</comment>
<name>A0A437KDT9_9BACI</name>
<sequence length="64" mass="7251">MTAFGNPYQSVPGNPYLAGGYPQGYGYGYGQQQGYGAWYALLIVLFIIIILFWGIWAFSNCFYY</sequence>
<dbReference type="EMBL" id="RZTZ01000002">
    <property type="protein sequence ID" value="RVT65153.1"/>
    <property type="molecule type" value="Genomic_DNA"/>
</dbReference>
<reference evidence="2 3" key="1">
    <citation type="submission" date="2019-01" db="EMBL/GenBank/DDBJ databases">
        <title>Bacillus sp. M5HDSG1-1, whole genome shotgun sequence.</title>
        <authorList>
            <person name="Tuo L."/>
        </authorList>
    </citation>
    <scope>NUCLEOTIDE SEQUENCE [LARGE SCALE GENOMIC DNA]</scope>
    <source>
        <strain evidence="2 3">M5HDSG1-1</strain>
    </source>
</reference>
<keyword evidence="3" id="KW-1185">Reference proteome</keyword>
<keyword evidence="1" id="KW-0472">Membrane</keyword>
<dbReference type="RefSeq" id="WP_127737374.1">
    <property type="nucleotide sequence ID" value="NZ_JAMAVA010000003.1"/>
</dbReference>
<gene>
    <name evidence="2" type="ORF">EM808_06490</name>
</gene>
<accession>A0A437KDT9</accession>
<dbReference type="AlphaFoldDB" id="A0A437KDT9"/>
<keyword evidence="1" id="KW-1133">Transmembrane helix</keyword>
<proteinExistence type="predicted"/>
<evidence type="ECO:0000313" key="2">
    <source>
        <dbReference type="EMBL" id="RVT65153.1"/>
    </source>
</evidence>
<dbReference type="Proteomes" id="UP000288024">
    <property type="component" value="Unassembled WGS sequence"/>
</dbReference>